<sequence>MSLTVNKTASAVPVSDYAITNIYIELIELQYQKNPSRPISVKLLLDDKEITTLPAIGKDQPRRWGYKSPFGIQASSRITIQLLKSHNVRKWRDLVETAVFTGQEALQQCADPSVSNIERDIPSQGWQLKSWNNSSGFPPYSLVWGRRVPLLEGYCLS</sequence>
<dbReference type="Proteomes" id="UP000027195">
    <property type="component" value="Unassembled WGS sequence"/>
</dbReference>
<reference evidence="2" key="1">
    <citation type="journal article" date="2014" name="Proc. Natl. Acad. Sci. U.S.A.">
        <title>Extensive sampling of basidiomycete genomes demonstrates inadequacy of the white-rot/brown-rot paradigm for wood decay fungi.</title>
        <authorList>
            <person name="Riley R."/>
            <person name="Salamov A.A."/>
            <person name="Brown D.W."/>
            <person name="Nagy L.G."/>
            <person name="Floudas D."/>
            <person name="Held B.W."/>
            <person name="Levasseur A."/>
            <person name="Lombard V."/>
            <person name="Morin E."/>
            <person name="Otillar R."/>
            <person name="Lindquist E.A."/>
            <person name="Sun H."/>
            <person name="LaButti K.M."/>
            <person name="Schmutz J."/>
            <person name="Jabbour D."/>
            <person name="Luo H."/>
            <person name="Baker S.E."/>
            <person name="Pisabarro A.G."/>
            <person name="Walton J.D."/>
            <person name="Blanchette R.A."/>
            <person name="Henrissat B."/>
            <person name="Martin F."/>
            <person name="Cullen D."/>
            <person name="Hibbett D.S."/>
            <person name="Grigoriev I.V."/>
        </authorList>
    </citation>
    <scope>NUCLEOTIDE SEQUENCE [LARGE SCALE GENOMIC DNA]</scope>
    <source>
        <strain evidence="2">FD-172 SS1</strain>
    </source>
</reference>
<gene>
    <name evidence="1" type="ORF">BOTBODRAFT_566395</name>
</gene>
<dbReference type="HOGENOM" id="CLU_1677589_0_0_1"/>
<evidence type="ECO:0000313" key="2">
    <source>
        <dbReference type="Proteomes" id="UP000027195"/>
    </source>
</evidence>
<proteinExistence type="predicted"/>
<dbReference type="EMBL" id="KL198090">
    <property type="protein sequence ID" value="KDQ08473.1"/>
    <property type="molecule type" value="Genomic_DNA"/>
</dbReference>
<protein>
    <submittedName>
        <fullName evidence="1">Uncharacterized protein</fullName>
    </submittedName>
</protein>
<name>A0A067LYI7_BOTB1</name>
<dbReference type="AlphaFoldDB" id="A0A067LYI7"/>
<accession>A0A067LYI7</accession>
<evidence type="ECO:0000313" key="1">
    <source>
        <dbReference type="EMBL" id="KDQ08473.1"/>
    </source>
</evidence>
<keyword evidence="2" id="KW-1185">Reference proteome</keyword>
<organism evidence="1 2">
    <name type="scientific">Botryobasidium botryosum (strain FD-172 SS1)</name>
    <dbReference type="NCBI Taxonomy" id="930990"/>
    <lineage>
        <taxon>Eukaryota</taxon>
        <taxon>Fungi</taxon>
        <taxon>Dikarya</taxon>
        <taxon>Basidiomycota</taxon>
        <taxon>Agaricomycotina</taxon>
        <taxon>Agaricomycetes</taxon>
        <taxon>Cantharellales</taxon>
        <taxon>Botryobasidiaceae</taxon>
        <taxon>Botryobasidium</taxon>
    </lineage>
</organism>
<dbReference type="InParanoid" id="A0A067LYI7"/>